<dbReference type="GO" id="GO:0016020">
    <property type="term" value="C:membrane"/>
    <property type="evidence" value="ECO:0007669"/>
    <property type="project" value="UniProtKB-SubCell"/>
</dbReference>
<reference evidence="8" key="1">
    <citation type="submission" date="2011-04" db="EMBL/GenBank/DDBJ databases">
        <title>Complete sequence of Cellvibrio gilvus ATCC 13127.</title>
        <authorList>
            <person name="Lucas S."/>
            <person name="Han J."/>
            <person name="Lapidus A."/>
            <person name="Cheng J.-F."/>
            <person name="Goodwin L."/>
            <person name="Pitluck S."/>
            <person name="Peters L."/>
            <person name="Munk A."/>
            <person name="Detter J.C."/>
            <person name="Han C."/>
            <person name="Tapia R."/>
            <person name="Land M."/>
            <person name="Hauser L."/>
            <person name="Kyrpides N."/>
            <person name="Ivanova N."/>
            <person name="Ovchinnikova G."/>
            <person name="Pagani I."/>
            <person name="Mead D."/>
            <person name="Brumm P."/>
            <person name="Woyke T."/>
        </authorList>
    </citation>
    <scope>NUCLEOTIDE SEQUENCE [LARGE SCALE GENOMIC DNA]</scope>
    <source>
        <strain evidence="8">ATCC 13127 / NRRL B-14078</strain>
    </source>
</reference>
<sequence length="176" mass="17940" precursor="true">MELVAAVSRGLIALVFLASAASKVRPADHREFRASVRRTGLVPARAVRPAALLVVALEAAVVPLVLVPATASLGAALAALLLAGFVGVIVVAVRTGRAVECRCFGAGATLGAQHVARNAFLLLACLGATQAPPPFTAGAAPQLACGFVVAGLLALAVTRLDDVLDLLRHRTVLRES</sequence>
<dbReference type="Proteomes" id="UP000000485">
    <property type="component" value="Chromosome"/>
</dbReference>
<keyword evidence="2 5" id="KW-0812">Transmembrane</keyword>
<dbReference type="EMBL" id="CP002665">
    <property type="protein sequence ID" value="AEI12178.1"/>
    <property type="molecule type" value="Genomic_DNA"/>
</dbReference>
<dbReference type="GO" id="GO:0030416">
    <property type="term" value="P:methylamine metabolic process"/>
    <property type="evidence" value="ECO:0007669"/>
    <property type="project" value="InterPro"/>
</dbReference>
<accession>F8A5M3</accession>
<dbReference type="HOGENOM" id="CLU_101331_1_0_11"/>
<feature type="transmembrane region" description="Helical" evidence="5">
    <location>
        <begin position="74"/>
        <end position="93"/>
    </location>
</feature>
<gene>
    <name evidence="7" type="ordered locus">Celgi_1667</name>
</gene>
<feature type="domain" description="Methylamine utilisation protein MauE" evidence="6">
    <location>
        <begin position="1"/>
        <end position="128"/>
    </location>
</feature>
<dbReference type="eggNOG" id="ENOG5033K19">
    <property type="taxonomic scope" value="Bacteria"/>
</dbReference>
<keyword evidence="4 5" id="KW-0472">Membrane</keyword>
<evidence type="ECO:0000256" key="3">
    <source>
        <dbReference type="ARBA" id="ARBA00022989"/>
    </source>
</evidence>
<dbReference type="RefSeq" id="WP_013883697.1">
    <property type="nucleotide sequence ID" value="NC_015671.1"/>
</dbReference>
<organism evidence="7 8">
    <name type="scientific">Cellulomonas gilvus (strain ATCC 13127 / NRRL B-14078)</name>
    <name type="common">Cellvibrio gilvus</name>
    <dbReference type="NCBI Taxonomy" id="593907"/>
    <lineage>
        <taxon>Bacteria</taxon>
        <taxon>Bacillati</taxon>
        <taxon>Actinomycetota</taxon>
        <taxon>Actinomycetes</taxon>
        <taxon>Micrococcales</taxon>
        <taxon>Cellulomonadaceae</taxon>
        <taxon>Cellulomonas</taxon>
    </lineage>
</organism>
<evidence type="ECO:0000313" key="7">
    <source>
        <dbReference type="EMBL" id="AEI12178.1"/>
    </source>
</evidence>
<evidence type="ECO:0000313" key="8">
    <source>
        <dbReference type="Proteomes" id="UP000000485"/>
    </source>
</evidence>
<dbReference type="UniPathway" id="UPA00895"/>
<protein>
    <recommendedName>
        <fullName evidence="6">Methylamine utilisation protein MauE domain-containing protein</fullName>
    </recommendedName>
</protein>
<dbReference type="Pfam" id="PF07291">
    <property type="entry name" value="MauE"/>
    <property type="match status" value="1"/>
</dbReference>
<evidence type="ECO:0000256" key="2">
    <source>
        <dbReference type="ARBA" id="ARBA00022692"/>
    </source>
</evidence>
<name>F8A5M3_CELGA</name>
<proteinExistence type="predicted"/>
<comment type="subcellular location">
    <subcellularLocation>
        <location evidence="1">Membrane</location>
        <topology evidence="1">Multi-pass membrane protein</topology>
    </subcellularLocation>
</comment>
<feature type="transmembrane region" description="Helical" evidence="5">
    <location>
        <begin position="50"/>
        <end position="67"/>
    </location>
</feature>
<dbReference type="STRING" id="593907.Celgi_1667"/>
<evidence type="ECO:0000256" key="5">
    <source>
        <dbReference type="SAM" id="Phobius"/>
    </source>
</evidence>
<dbReference type="KEGG" id="cga:Celgi_1667"/>
<evidence type="ECO:0000256" key="1">
    <source>
        <dbReference type="ARBA" id="ARBA00004141"/>
    </source>
</evidence>
<evidence type="ECO:0000259" key="6">
    <source>
        <dbReference type="Pfam" id="PF07291"/>
    </source>
</evidence>
<keyword evidence="8" id="KW-1185">Reference proteome</keyword>
<dbReference type="AlphaFoldDB" id="F8A5M3"/>
<dbReference type="InterPro" id="IPR009908">
    <property type="entry name" value="Methylamine_util_MauE"/>
</dbReference>
<evidence type="ECO:0000256" key="4">
    <source>
        <dbReference type="ARBA" id="ARBA00023136"/>
    </source>
</evidence>
<keyword evidence="3 5" id="KW-1133">Transmembrane helix</keyword>